<dbReference type="EMBL" id="CP001686">
    <property type="protein sequence ID" value="ACV05484.1"/>
    <property type="molecule type" value="Genomic_DNA"/>
</dbReference>
<evidence type="ECO:0000256" key="1">
    <source>
        <dbReference type="SAM" id="MobiDB-lite"/>
    </source>
</evidence>
<dbReference type="HOGENOM" id="CLU_090664_0_0_11"/>
<keyword evidence="4" id="KW-1185">Reference proteome</keyword>
<accession>C7NKJ8</accession>
<dbReference type="Gene3D" id="3.40.50.10420">
    <property type="entry name" value="NagB/RpiA/CoA transferase-like"/>
    <property type="match status" value="1"/>
</dbReference>
<proteinExistence type="predicted"/>
<gene>
    <name evidence="3" type="ordered locus">Ksed_04090</name>
</gene>
<dbReference type="PANTHER" id="PTHR43682">
    <property type="entry name" value="LACTATE UTILIZATION PROTEIN C"/>
    <property type="match status" value="1"/>
</dbReference>
<name>C7NKJ8_KYTSD</name>
<dbReference type="SUPFAM" id="SSF100950">
    <property type="entry name" value="NagB/RpiA/CoA transferase-like"/>
    <property type="match status" value="1"/>
</dbReference>
<dbReference type="InterPro" id="IPR003741">
    <property type="entry name" value="LUD_dom"/>
</dbReference>
<dbReference type="PANTHER" id="PTHR43682:SF1">
    <property type="entry name" value="LACTATE UTILIZATION PROTEIN C"/>
    <property type="match status" value="1"/>
</dbReference>
<evidence type="ECO:0000313" key="3">
    <source>
        <dbReference type="EMBL" id="ACV05484.1"/>
    </source>
</evidence>
<dbReference type="Proteomes" id="UP000006666">
    <property type="component" value="Chromosome"/>
</dbReference>
<dbReference type="eggNOG" id="COG1556">
    <property type="taxonomic scope" value="Bacteria"/>
</dbReference>
<protein>
    <submittedName>
        <fullName evidence="3">Uncharacterized conserved protein</fullName>
    </submittedName>
</protein>
<reference evidence="3 4" key="1">
    <citation type="journal article" date="2009" name="Stand. Genomic Sci.">
        <title>Complete genome sequence of Kytococcus sedentarius type strain (541).</title>
        <authorList>
            <person name="Sims D."/>
            <person name="Brettin T."/>
            <person name="Detter J.C."/>
            <person name="Han C."/>
            <person name="Lapidus A."/>
            <person name="Copeland A."/>
            <person name="Glavina Del Rio T."/>
            <person name="Nolan M."/>
            <person name="Chen F."/>
            <person name="Lucas S."/>
            <person name="Tice H."/>
            <person name="Cheng J.F."/>
            <person name="Bruce D."/>
            <person name="Goodwin L."/>
            <person name="Pitluck S."/>
            <person name="Ovchinnikova G."/>
            <person name="Pati A."/>
            <person name="Ivanova N."/>
            <person name="Mavrommatis K."/>
            <person name="Chen A."/>
            <person name="Palaniappan K."/>
            <person name="D'haeseleer P."/>
            <person name="Chain P."/>
            <person name="Bristow J."/>
            <person name="Eisen J.A."/>
            <person name="Markowitz V."/>
            <person name="Hugenholtz P."/>
            <person name="Schneider S."/>
            <person name="Goker M."/>
            <person name="Pukall R."/>
            <person name="Kyrpides N.C."/>
            <person name="Klenk H.P."/>
        </authorList>
    </citation>
    <scope>NUCLEOTIDE SEQUENCE [LARGE SCALE GENOMIC DNA]</scope>
    <source>
        <strain evidence="4">ATCC 14392 / DSM 20547 / JCM 11482 / CCUG 33030 / NBRC 15357 / NCTC 11040 / CCM 314 / 541</strain>
    </source>
</reference>
<sequence length="219" mass="22974">MSARSEILDRLRGALADVDGAPDPQVGHRTMPTTMQGAGLPAEGVLERFTEMVRDYRATVQSVTSADLPRAVAGALQVAGCSSVVVPTGLDDRWLSEVRHGPMRVVAEQEVDTAGLDGVDAVVTAAAVGIATTGTIVLDHGPDQGRRALSLVPDTHVCVVRAEQVVADVPQAVARLHPEAEAAQPQTWISGPSATSDIELERVEGVHGPRTLMVLLVTD</sequence>
<evidence type="ECO:0000313" key="4">
    <source>
        <dbReference type="Proteomes" id="UP000006666"/>
    </source>
</evidence>
<dbReference type="KEGG" id="kse:Ksed_04090"/>
<evidence type="ECO:0000259" key="2">
    <source>
        <dbReference type="Pfam" id="PF02589"/>
    </source>
</evidence>
<dbReference type="InterPro" id="IPR024185">
    <property type="entry name" value="FTHF_cligase-like_sf"/>
</dbReference>
<dbReference type="InterPro" id="IPR037171">
    <property type="entry name" value="NagB/RpiA_transferase-like"/>
</dbReference>
<dbReference type="RefSeq" id="WP_012801902.1">
    <property type="nucleotide sequence ID" value="NC_013169.1"/>
</dbReference>
<dbReference type="STRING" id="478801.Ksed_04090"/>
<dbReference type="Pfam" id="PF02589">
    <property type="entry name" value="LUD_dom"/>
    <property type="match status" value="1"/>
</dbReference>
<organism evidence="3 4">
    <name type="scientific">Kytococcus sedentarius (strain ATCC 14392 / DSM 20547 / JCM 11482 / CCUG 33030 / NBRC 15357 / NCTC 11040 / CCM 314 / 541)</name>
    <name type="common">Micrococcus sedentarius</name>
    <dbReference type="NCBI Taxonomy" id="478801"/>
    <lineage>
        <taxon>Bacteria</taxon>
        <taxon>Bacillati</taxon>
        <taxon>Actinomycetota</taxon>
        <taxon>Actinomycetes</taxon>
        <taxon>Micrococcales</taxon>
        <taxon>Kytococcaceae</taxon>
        <taxon>Kytococcus</taxon>
    </lineage>
</organism>
<feature type="region of interest" description="Disordered" evidence="1">
    <location>
        <begin position="18"/>
        <end position="38"/>
    </location>
</feature>
<dbReference type="AlphaFoldDB" id="C7NKJ8"/>
<feature type="domain" description="LUD" evidence="2">
    <location>
        <begin position="47"/>
        <end position="217"/>
    </location>
</feature>